<protein>
    <recommendedName>
        <fullName evidence="9">Flagellar M-ring protein</fullName>
    </recommendedName>
</protein>
<keyword evidence="6 11" id="KW-1133">Transmembrane helix</keyword>
<evidence type="ECO:0000259" key="12">
    <source>
        <dbReference type="Pfam" id="PF01514"/>
    </source>
</evidence>
<dbReference type="PANTHER" id="PTHR30046:SF0">
    <property type="entry name" value="FLAGELLAR M-RING PROTEIN"/>
    <property type="match status" value="1"/>
</dbReference>
<evidence type="ECO:0000313" key="15">
    <source>
        <dbReference type="Proteomes" id="UP001165368"/>
    </source>
</evidence>
<feature type="compositionally biased region" description="Polar residues" evidence="10">
    <location>
        <begin position="271"/>
        <end position="296"/>
    </location>
</feature>
<evidence type="ECO:0000256" key="7">
    <source>
        <dbReference type="ARBA" id="ARBA00023136"/>
    </source>
</evidence>
<dbReference type="Pfam" id="PF08345">
    <property type="entry name" value="YscJ_FliF_C"/>
    <property type="match status" value="1"/>
</dbReference>
<comment type="function">
    <text evidence="9">The M ring may be actively involved in energy transduction.</text>
</comment>
<keyword evidence="7 11" id="KW-0472">Membrane</keyword>
<dbReference type="Gene3D" id="3.30.300.30">
    <property type="match status" value="1"/>
</dbReference>
<gene>
    <name evidence="14" type="primary">fliF</name>
    <name evidence="14" type="ORF">LVY72_06830</name>
</gene>
<comment type="subcellular location">
    <subcellularLocation>
        <location evidence="1 9">Bacterial flagellum basal body</location>
    </subcellularLocation>
    <subcellularLocation>
        <location evidence="2">Cell membrane</location>
        <topology evidence="2">Multi-pass membrane protein</topology>
    </subcellularLocation>
</comment>
<sequence>MQTKVAAWFGRLGEVVRGFSIAQRTIALIGIAAVVLGTVALVSWLSKPAYSPLFSGLQAADANSIVEQLRADGVPYELADGGGTVMVPQDKVYDERLKAAANGLPTSKTQGYSLLDDMGVTSSEFQQSVTFKRALEGELAATISAMDGVQTASVQLAIPKETVFAKQKADPTASVFIQTDNGVTLSSDQVQAIVHLTSASIEGMDAKNVSVVDASGKVLSAAGVGVTGSTDQQASDYEEKVRNSVQAMLDRVVGPGNASVVVAADMSSESAQRVEESFTTPDNAPALNESTTTEKYTGTGAGSSGVLGPDNIAVPDGANGNGTFDSESSTRNNAVNKVTENRTIPAGVLNRQTVSVAVDQAAAAGVSMANLSTLVSTAAGIDTKRGDQVTVEVMPFNAAGAQAAAQALADAQAQEAAQRQFELIRTLIIVGGIALLAIIGLLAYARWSRRQNREPVDLEELQQVTPELEAPLTVDIKEPAPEPVPVAAAPVRRQVAPAPVTTAIPLPAAPPELDPHAAAVERKRAEIDALAGSDPERTAEFLRSLMDERTPA</sequence>
<evidence type="ECO:0000256" key="10">
    <source>
        <dbReference type="SAM" id="MobiDB-lite"/>
    </source>
</evidence>
<dbReference type="PRINTS" id="PR01009">
    <property type="entry name" value="FLGMRINGFLIF"/>
</dbReference>
<dbReference type="InterPro" id="IPR045851">
    <property type="entry name" value="AMP-bd_C_sf"/>
</dbReference>
<reference evidence="14" key="1">
    <citation type="submission" date="2022-01" db="EMBL/GenBank/DDBJ databases">
        <authorList>
            <person name="Jo J.-H."/>
            <person name="Im W.-T."/>
        </authorList>
    </citation>
    <scope>NUCLEOTIDE SEQUENCE</scope>
    <source>
        <strain evidence="14">I2-34</strain>
    </source>
</reference>
<dbReference type="PIRSF" id="PIRSF004862">
    <property type="entry name" value="FliF"/>
    <property type="match status" value="1"/>
</dbReference>
<comment type="caution">
    <text evidence="14">The sequence shown here is derived from an EMBL/GenBank/DDBJ whole genome shotgun (WGS) entry which is preliminary data.</text>
</comment>
<evidence type="ECO:0000256" key="9">
    <source>
        <dbReference type="PIRNR" id="PIRNR004862"/>
    </source>
</evidence>
<organism evidence="14 15">
    <name type="scientific">Arthrobacter hankyongi</name>
    <dbReference type="NCBI Taxonomy" id="2904801"/>
    <lineage>
        <taxon>Bacteria</taxon>
        <taxon>Bacillati</taxon>
        <taxon>Actinomycetota</taxon>
        <taxon>Actinomycetes</taxon>
        <taxon>Micrococcales</taxon>
        <taxon>Micrococcaceae</taxon>
        <taxon>Arthrobacter</taxon>
    </lineage>
</organism>
<evidence type="ECO:0000256" key="2">
    <source>
        <dbReference type="ARBA" id="ARBA00004651"/>
    </source>
</evidence>
<feature type="compositionally biased region" description="Polar residues" evidence="10">
    <location>
        <begin position="321"/>
        <end position="333"/>
    </location>
</feature>
<accession>A0ABS9L4M7</accession>
<dbReference type="InterPro" id="IPR000067">
    <property type="entry name" value="FlgMring_FliF"/>
</dbReference>
<name>A0ABS9L4M7_9MICC</name>
<evidence type="ECO:0000259" key="13">
    <source>
        <dbReference type="Pfam" id="PF08345"/>
    </source>
</evidence>
<keyword evidence="14" id="KW-0966">Cell projection</keyword>
<keyword evidence="14" id="KW-0282">Flagellum</keyword>
<dbReference type="InterPro" id="IPR013556">
    <property type="entry name" value="Flag_M-ring_C"/>
</dbReference>
<keyword evidence="5 11" id="KW-0812">Transmembrane</keyword>
<feature type="domain" description="Flagellar M-ring N-terminal" evidence="12">
    <location>
        <begin position="46"/>
        <end position="220"/>
    </location>
</feature>
<dbReference type="InterPro" id="IPR043427">
    <property type="entry name" value="YscJ/FliF"/>
</dbReference>
<proteinExistence type="inferred from homology"/>
<evidence type="ECO:0000256" key="6">
    <source>
        <dbReference type="ARBA" id="ARBA00022989"/>
    </source>
</evidence>
<evidence type="ECO:0000313" key="14">
    <source>
        <dbReference type="EMBL" id="MCG2621630.1"/>
    </source>
</evidence>
<evidence type="ECO:0000256" key="5">
    <source>
        <dbReference type="ARBA" id="ARBA00022692"/>
    </source>
</evidence>
<keyword evidence="8 9" id="KW-0975">Bacterial flagellum</keyword>
<evidence type="ECO:0000256" key="4">
    <source>
        <dbReference type="ARBA" id="ARBA00022475"/>
    </source>
</evidence>
<evidence type="ECO:0000256" key="3">
    <source>
        <dbReference type="ARBA" id="ARBA00007971"/>
    </source>
</evidence>
<dbReference type="PANTHER" id="PTHR30046">
    <property type="entry name" value="FLAGELLAR M-RING PROTEIN"/>
    <property type="match status" value="1"/>
</dbReference>
<comment type="similarity">
    <text evidence="3 9">Belongs to the FliF family.</text>
</comment>
<feature type="region of interest" description="Disordered" evidence="10">
    <location>
        <begin position="271"/>
        <end position="333"/>
    </location>
</feature>
<dbReference type="Pfam" id="PF01514">
    <property type="entry name" value="YscJ_FliF"/>
    <property type="match status" value="1"/>
</dbReference>
<dbReference type="InterPro" id="IPR006182">
    <property type="entry name" value="FliF_N_dom"/>
</dbReference>
<dbReference type="NCBIfam" id="TIGR00206">
    <property type="entry name" value="fliF"/>
    <property type="match status" value="1"/>
</dbReference>
<evidence type="ECO:0000256" key="8">
    <source>
        <dbReference type="ARBA" id="ARBA00023143"/>
    </source>
</evidence>
<feature type="transmembrane region" description="Helical" evidence="11">
    <location>
        <begin position="423"/>
        <end position="445"/>
    </location>
</feature>
<dbReference type="Proteomes" id="UP001165368">
    <property type="component" value="Unassembled WGS sequence"/>
</dbReference>
<feature type="transmembrane region" description="Helical" evidence="11">
    <location>
        <begin position="26"/>
        <end position="45"/>
    </location>
</feature>
<dbReference type="RefSeq" id="WP_237819031.1">
    <property type="nucleotide sequence ID" value="NZ_JAKLTQ010000003.1"/>
</dbReference>
<dbReference type="EMBL" id="JAKLTQ010000003">
    <property type="protein sequence ID" value="MCG2621630.1"/>
    <property type="molecule type" value="Genomic_DNA"/>
</dbReference>
<keyword evidence="15" id="KW-1185">Reference proteome</keyword>
<evidence type="ECO:0000256" key="1">
    <source>
        <dbReference type="ARBA" id="ARBA00004117"/>
    </source>
</evidence>
<evidence type="ECO:0000256" key="11">
    <source>
        <dbReference type="SAM" id="Phobius"/>
    </source>
</evidence>
<feature type="domain" description="Flagellar M-ring C-terminal" evidence="13">
    <location>
        <begin position="249"/>
        <end position="396"/>
    </location>
</feature>
<keyword evidence="4" id="KW-1003">Cell membrane</keyword>
<keyword evidence="14" id="KW-0969">Cilium</keyword>